<dbReference type="Gene3D" id="3.20.20.80">
    <property type="entry name" value="Glycosidases"/>
    <property type="match status" value="1"/>
</dbReference>
<dbReference type="GO" id="GO:0047669">
    <property type="term" value="F:amylosucrase activity"/>
    <property type="evidence" value="ECO:0007669"/>
    <property type="project" value="InterPro"/>
</dbReference>
<name>A0A7L7KQD6_9MOLU</name>
<reference evidence="2 3" key="1">
    <citation type="submission" date="2020-02" db="EMBL/GenBank/DDBJ databases">
        <authorList>
            <person name="Zheng R.K."/>
            <person name="Sun C.M."/>
        </authorList>
    </citation>
    <scope>NUCLEOTIDE SEQUENCE [LARGE SCALE GENOMIC DNA]</scope>
    <source>
        <strain evidence="3">zrk13</strain>
    </source>
</reference>
<evidence type="ECO:0000313" key="2">
    <source>
        <dbReference type="EMBL" id="QMS84795.1"/>
    </source>
</evidence>
<dbReference type="AlphaFoldDB" id="A0A7L7KQD6"/>
<dbReference type="InterPro" id="IPR006047">
    <property type="entry name" value="GH13_cat_dom"/>
</dbReference>
<dbReference type="EMBL" id="CP048914">
    <property type="protein sequence ID" value="QMS84795.1"/>
    <property type="molecule type" value="Genomic_DNA"/>
</dbReference>
<gene>
    <name evidence="2" type="ORF">G4Z02_03180</name>
</gene>
<dbReference type="InterPro" id="IPR045857">
    <property type="entry name" value="O16G_dom_2"/>
</dbReference>
<dbReference type="SUPFAM" id="SSF51445">
    <property type="entry name" value="(Trans)glycosidases"/>
    <property type="match status" value="1"/>
</dbReference>
<dbReference type="InterPro" id="IPR055218">
    <property type="entry name" value="Amylosucrase_C"/>
</dbReference>
<proteinExistence type="predicted"/>
<accession>A0A7L7KQD6</accession>
<dbReference type="CDD" id="cd11324">
    <property type="entry name" value="AmyAc_Amylosucrase"/>
    <property type="match status" value="1"/>
</dbReference>
<protein>
    <submittedName>
        <fullName evidence="2">Alpha-amylase</fullName>
    </submittedName>
</protein>
<dbReference type="RefSeq" id="WP_258878415.1">
    <property type="nucleotide sequence ID" value="NZ_CP048914.1"/>
</dbReference>
<dbReference type="Gene3D" id="3.90.400.10">
    <property type="entry name" value="Oligo-1,6-glucosidase, Domain 2"/>
    <property type="match status" value="1"/>
</dbReference>
<dbReference type="Proteomes" id="UP000514720">
    <property type="component" value="Chromosome"/>
</dbReference>
<dbReference type="Gene3D" id="1.10.1740.10">
    <property type="match status" value="1"/>
</dbReference>
<dbReference type="Pfam" id="PF22582">
    <property type="entry name" value="Amylosucrase_C-like"/>
    <property type="match status" value="1"/>
</dbReference>
<dbReference type="InterPro" id="IPR013780">
    <property type="entry name" value="Glyco_hydro_b"/>
</dbReference>
<dbReference type="GO" id="GO:0005975">
    <property type="term" value="P:carbohydrate metabolic process"/>
    <property type="evidence" value="ECO:0007669"/>
    <property type="project" value="InterPro"/>
</dbReference>
<dbReference type="PANTHER" id="PTHR10357:SF213">
    <property type="entry name" value="ALPHA AMYLASE CATALYTIC REGION"/>
    <property type="match status" value="1"/>
</dbReference>
<dbReference type="Gene3D" id="2.60.40.1180">
    <property type="entry name" value="Golgi alpha-mannosidase II"/>
    <property type="match status" value="1"/>
</dbReference>
<dbReference type="InterPro" id="IPR044077">
    <property type="entry name" value="Amylosucrase"/>
</dbReference>
<dbReference type="SMART" id="SM00642">
    <property type="entry name" value="Aamy"/>
    <property type="match status" value="1"/>
</dbReference>
<dbReference type="KEGG" id="xcl:G4Z02_03180"/>
<dbReference type="PANTHER" id="PTHR10357">
    <property type="entry name" value="ALPHA-AMYLASE FAMILY MEMBER"/>
    <property type="match status" value="1"/>
</dbReference>
<evidence type="ECO:0000313" key="3">
    <source>
        <dbReference type="Proteomes" id="UP000514720"/>
    </source>
</evidence>
<dbReference type="InterPro" id="IPR017853">
    <property type="entry name" value="GH"/>
</dbReference>
<feature type="domain" description="Glycosyl hydrolase family 13 catalytic" evidence="1">
    <location>
        <begin position="72"/>
        <end position="505"/>
    </location>
</feature>
<dbReference type="Pfam" id="PF00128">
    <property type="entry name" value="Alpha-amylase"/>
    <property type="match status" value="1"/>
</dbReference>
<keyword evidence="3" id="KW-1185">Reference proteome</keyword>
<sequence>MKSLYSKRLSKHQKELKQLYFKLYDSYGATPKDFDSLLSMMFERYNERSDRLNNLDQHHKTWYLSRKLVGYTLYVDLFSDTLRKLEKKIPYLQELGITFVHLMPLLQTPEGENDGGYAVEDYLEINPSLGTMDDFEHLIEQFADANIVICIDYVINHTSDTHEWARKALNGDSQYQDMYLMYDDRTIPDQFDQTVPLVLPNKRPSNFTYKEEINKWVYTSFSSFQWDLNFKNPLVFEEMVNILLQLANKGINMIRLDAIPFMWKELHTSCRNLPEVHDLLHLFHLIKEIVCPSLVLLGEAIVEPDEIFKYFGTEERNECSVLYNANLMVNIWNAFATRDVRLLNIDNSKYHIHDQGCWMNYVRCHDDIGWGLNESALESLGVSPYYHKQYLIEFYSNQFPGSFAKGEIYQFNPQNNDARINGTTASLLGLERSYDEHNEYEQYIALRRIFLAHAILFSHRGIPLIYSGDEIATINDQSYRSDDRKNEDGRWVHRPYFDWTRAKKRLTPKTFESIVFNAIKNMITIRKKHSVFDGDVQSTIIINNDISLYSFVKATAKERILFIYNFSEYRKELTSEPYQEFQFSTNMEDLFTGRTIDFNHPSITISPYEVLWLMEKL</sequence>
<evidence type="ECO:0000259" key="1">
    <source>
        <dbReference type="SMART" id="SM00642"/>
    </source>
</evidence>
<dbReference type="SUPFAM" id="SSF51011">
    <property type="entry name" value="Glycosyl hydrolase domain"/>
    <property type="match status" value="1"/>
</dbReference>
<organism evidence="2 3">
    <name type="scientific">Candidatus Xianfuyuplasma coldseepsis</name>
    <dbReference type="NCBI Taxonomy" id="2782163"/>
    <lineage>
        <taxon>Bacteria</taxon>
        <taxon>Bacillati</taxon>
        <taxon>Mycoplasmatota</taxon>
        <taxon>Mollicutes</taxon>
        <taxon>Candidatus Izemoplasmatales</taxon>
        <taxon>Candidatus Izemoplasmataceae</taxon>
        <taxon>Candidatus Xianfuyuplasma</taxon>
    </lineage>
</organism>